<dbReference type="EMBL" id="JACOSL010000037">
    <property type="protein sequence ID" value="MBI1756635.1"/>
    <property type="molecule type" value="Genomic_DNA"/>
</dbReference>
<protein>
    <submittedName>
        <fullName evidence="2">Uncharacterized protein</fullName>
    </submittedName>
</protein>
<accession>A0A931LSG6</accession>
<keyword evidence="1" id="KW-0472">Membrane</keyword>
<evidence type="ECO:0000256" key="1">
    <source>
        <dbReference type="SAM" id="Phobius"/>
    </source>
</evidence>
<feature type="transmembrane region" description="Helical" evidence="1">
    <location>
        <begin position="190"/>
        <end position="209"/>
    </location>
</feature>
<feature type="transmembrane region" description="Helical" evidence="1">
    <location>
        <begin position="420"/>
        <end position="441"/>
    </location>
</feature>
<comment type="caution">
    <text evidence="2">The sequence shown here is derived from an EMBL/GenBank/DDBJ whole genome shotgun (WGS) entry which is preliminary data.</text>
</comment>
<feature type="transmembrane region" description="Helical" evidence="1">
    <location>
        <begin position="76"/>
        <end position="97"/>
    </location>
</feature>
<evidence type="ECO:0000313" key="2">
    <source>
        <dbReference type="EMBL" id="MBI1756635.1"/>
    </source>
</evidence>
<name>A0A931LSG6_FIMGI</name>
<keyword evidence="1" id="KW-1133">Transmembrane helix</keyword>
<feature type="transmembrane region" description="Helical" evidence="1">
    <location>
        <begin position="514"/>
        <end position="534"/>
    </location>
</feature>
<feature type="transmembrane region" description="Helical" evidence="1">
    <location>
        <begin position="489"/>
        <end position="508"/>
    </location>
</feature>
<feature type="transmembrane region" description="Helical" evidence="1">
    <location>
        <begin position="51"/>
        <end position="70"/>
    </location>
</feature>
<feature type="transmembrane region" description="Helical" evidence="1">
    <location>
        <begin position="154"/>
        <end position="178"/>
    </location>
</feature>
<organism evidence="2 3">
    <name type="scientific">Fimbriimonas ginsengisoli</name>
    <dbReference type="NCBI Taxonomy" id="1005039"/>
    <lineage>
        <taxon>Bacteria</taxon>
        <taxon>Bacillati</taxon>
        <taxon>Armatimonadota</taxon>
        <taxon>Fimbriimonadia</taxon>
        <taxon>Fimbriimonadales</taxon>
        <taxon>Fimbriimonadaceae</taxon>
        <taxon>Fimbriimonas</taxon>
    </lineage>
</organism>
<dbReference type="AlphaFoldDB" id="A0A931LSG6"/>
<evidence type="ECO:0000313" key="3">
    <source>
        <dbReference type="Proteomes" id="UP000727962"/>
    </source>
</evidence>
<keyword evidence="1" id="KW-0812">Transmembrane</keyword>
<proteinExistence type="predicted"/>
<feature type="transmembrane region" description="Helical" evidence="1">
    <location>
        <begin position="339"/>
        <end position="357"/>
    </location>
</feature>
<gene>
    <name evidence="2" type="ORF">HYR64_05960</name>
</gene>
<feature type="transmembrane region" description="Helical" evidence="1">
    <location>
        <begin position="117"/>
        <end position="142"/>
    </location>
</feature>
<reference evidence="2" key="1">
    <citation type="submission" date="2020-07" db="EMBL/GenBank/DDBJ databases">
        <title>Huge and variable diversity of episymbiotic CPR bacteria and DPANN archaea in groundwater ecosystems.</title>
        <authorList>
            <person name="He C.Y."/>
            <person name="Keren R."/>
            <person name="Whittaker M."/>
            <person name="Farag I.F."/>
            <person name="Doudna J."/>
            <person name="Cate J.H.D."/>
            <person name="Banfield J.F."/>
        </authorList>
    </citation>
    <scope>NUCLEOTIDE SEQUENCE</scope>
    <source>
        <strain evidence="2">NC_groundwater_17_Pr7_B-0.1um_64_12</strain>
    </source>
</reference>
<dbReference type="Proteomes" id="UP000727962">
    <property type="component" value="Unassembled WGS sequence"/>
</dbReference>
<feature type="transmembrane region" description="Helical" evidence="1">
    <location>
        <begin position="253"/>
        <end position="271"/>
    </location>
</feature>
<feature type="transmembrane region" description="Helical" evidence="1">
    <location>
        <begin position="447"/>
        <end position="468"/>
    </location>
</feature>
<feature type="transmembrane region" description="Helical" evidence="1">
    <location>
        <begin position="369"/>
        <end position="391"/>
    </location>
</feature>
<sequence length="543" mass="58669">MSAIPAKTKAAPAATTLRRLFLTVFLRGHTSRGLSKETVPRSVGQKLALTLLLYAALSLVALIFIGRPVFALSAYLHAMTFLFLGMFVTVSAGEMLFNKEESDVLMHRPVTSKDLLWAKIGVLTQVSLWIAGAANLAGFFVGVGAEDGGWLFPIVHALSTGVEALLCTGCVVLTYQLCLRWFGRERLENLMTTMQVLVMVAMTVGSQLMSREVATLQAIASADLKVWWMFLVPPAWFAGLDDAVAGSHAPSSAAMGAIGILATGLVLWFAFTKLAESYQTGLQAMSEAPAPRPERPRRLEWLNRLAAGGLVRRALKSPVERAGFILTIAYLLRDRDVKLRVYPGIAPIFAMPAIIMLNGHGGKGLAEFAAFGICFAGVFVALTPTLILDLLSYTQQWRAAEVFQIAPTRGPWALQRGAQLAVIAFPCLPMLAIFGVYVGIAQGPKNLLLLLPGVLSMPPYALMPALVGGAVPLSKPNEEAKSAGRSLKMMGAMLMAFVLAGFGSLAWYTGWFTYFLLAEAAMIALACWFADSVLRQVRWKPLD</sequence>